<evidence type="ECO:0000256" key="2">
    <source>
        <dbReference type="SAM" id="SignalP"/>
    </source>
</evidence>
<dbReference type="EMBL" id="CAJGYM010000004">
    <property type="protein sequence ID" value="CAD6186420.1"/>
    <property type="molecule type" value="Genomic_DNA"/>
</dbReference>
<sequence length="147" mass="16487">MRPTFLLLAFFAILSIAVLPKNVVEAGCRRTSCHPHSSQNECNGDERVAKWGYCWGVAGKWESCCWNYKSTSTIISFPFQRKMQFTTVLLAILALLAVGFAPTNAETCRRTKCHTHSARNECDGDEHVGNWGYCWGVAGKWESCCKD</sequence>
<accession>A0A8S1GZD5</accession>
<feature type="signal peptide" evidence="2">
    <location>
        <begin position="1"/>
        <end position="20"/>
    </location>
</feature>
<name>A0A8S1GZD5_9PELO</name>
<keyword evidence="2" id="KW-0732">Signal</keyword>
<protein>
    <submittedName>
        <fullName evidence="3">Uncharacterized protein</fullName>
    </submittedName>
</protein>
<dbReference type="AlphaFoldDB" id="A0A8S1GZD5"/>
<proteinExistence type="predicted"/>
<keyword evidence="1" id="KW-1133">Transmembrane helix</keyword>
<evidence type="ECO:0000256" key="1">
    <source>
        <dbReference type="SAM" id="Phobius"/>
    </source>
</evidence>
<reference evidence="3" key="1">
    <citation type="submission" date="2020-10" db="EMBL/GenBank/DDBJ databases">
        <authorList>
            <person name="Kikuchi T."/>
        </authorList>
    </citation>
    <scope>NUCLEOTIDE SEQUENCE</scope>
    <source>
        <strain evidence="3">NKZ352</strain>
    </source>
</reference>
<feature type="chain" id="PRO_5035859132" evidence="2">
    <location>
        <begin position="21"/>
        <end position="147"/>
    </location>
</feature>
<keyword evidence="1" id="KW-0472">Membrane</keyword>
<keyword evidence="4" id="KW-1185">Reference proteome</keyword>
<feature type="transmembrane region" description="Helical" evidence="1">
    <location>
        <begin position="83"/>
        <end position="102"/>
    </location>
</feature>
<evidence type="ECO:0000313" key="4">
    <source>
        <dbReference type="Proteomes" id="UP000835052"/>
    </source>
</evidence>
<dbReference type="Proteomes" id="UP000835052">
    <property type="component" value="Unassembled WGS sequence"/>
</dbReference>
<gene>
    <name evidence="3" type="ORF">CAUJ_LOCUS2339</name>
</gene>
<keyword evidence="1" id="KW-0812">Transmembrane</keyword>
<comment type="caution">
    <text evidence="3">The sequence shown here is derived from an EMBL/GenBank/DDBJ whole genome shotgun (WGS) entry which is preliminary data.</text>
</comment>
<organism evidence="3 4">
    <name type="scientific">Caenorhabditis auriculariae</name>
    <dbReference type="NCBI Taxonomy" id="2777116"/>
    <lineage>
        <taxon>Eukaryota</taxon>
        <taxon>Metazoa</taxon>
        <taxon>Ecdysozoa</taxon>
        <taxon>Nematoda</taxon>
        <taxon>Chromadorea</taxon>
        <taxon>Rhabditida</taxon>
        <taxon>Rhabditina</taxon>
        <taxon>Rhabditomorpha</taxon>
        <taxon>Rhabditoidea</taxon>
        <taxon>Rhabditidae</taxon>
        <taxon>Peloderinae</taxon>
        <taxon>Caenorhabditis</taxon>
    </lineage>
</organism>
<evidence type="ECO:0000313" key="3">
    <source>
        <dbReference type="EMBL" id="CAD6186420.1"/>
    </source>
</evidence>